<evidence type="ECO:0000256" key="5">
    <source>
        <dbReference type="ARBA" id="ARBA00038359"/>
    </source>
</evidence>
<dbReference type="EMBL" id="KB445653">
    <property type="protein sequence ID" value="EMD59487.1"/>
    <property type="molecule type" value="Genomic_DNA"/>
</dbReference>
<dbReference type="OMA" id="MRIPLHI"/>
<feature type="transmembrane region" description="Helical" evidence="7">
    <location>
        <begin position="135"/>
        <end position="156"/>
    </location>
</feature>
<dbReference type="Proteomes" id="UP000016934">
    <property type="component" value="Unassembled WGS sequence"/>
</dbReference>
<dbReference type="GO" id="GO:0016020">
    <property type="term" value="C:membrane"/>
    <property type="evidence" value="ECO:0007669"/>
    <property type="project" value="UniProtKB-SubCell"/>
</dbReference>
<dbReference type="Pfam" id="PF20684">
    <property type="entry name" value="Fung_rhodopsin"/>
    <property type="match status" value="1"/>
</dbReference>
<dbReference type="PANTHER" id="PTHR33048:SF47">
    <property type="entry name" value="INTEGRAL MEMBRANE PROTEIN-RELATED"/>
    <property type="match status" value="1"/>
</dbReference>
<keyword evidence="3 7" id="KW-1133">Transmembrane helix</keyword>
<dbReference type="OrthoDB" id="444631at2759"/>
<reference evidence="9 10" key="1">
    <citation type="journal article" date="2012" name="PLoS Pathog.">
        <title>Diverse lifestyles and strategies of plant pathogenesis encoded in the genomes of eighteen Dothideomycetes fungi.</title>
        <authorList>
            <person name="Ohm R.A."/>
            <person name="Feau N."/>
            <person name="Henrissat B."/>
            <person name="Schoch C.L."/>
            <person name="Horwitz B.A."/>
            <person name="Barry K.W."/>
            <person name="Condon B.J."/>
            <person name="Copeland A.C."/>
            <person name="Dhillon B."/>
            <person name="Glaser F."/>
            <person name="Hesse C.N."/>
            <person name="Kosti I."/>
            <person name="LaButti K."/>
            <person name="Lindquist E.A."/>
            <person name="Lucas S."/>
            <person name="Salamov A.A."/>
            <person name="Bradshaw R.E."/>
            <person name="Ciuffetti L."/>
            <person name="Hamelin R.C."/>
            <person name="Kema G.H.J."/>
            <person name="Lawrence C."/>
            <person name="Scott J.A."/>
            <person name="Spatafora J.W."/>
            <person name="Turgeon B.G."/>
            <person name="de Wit P.J.G.M."/>
            <person name="Zhong S."/>
            <person name="Goodwin S.B."/>
            <person name="Grigoriev I.V."/>
        </authorList>
    </citation>
    <scope>NUCLEOTIDE SEQUENCE [LARGE SCALE GENOMIC DNA]</scope>
    <source>
        <strain evidence="10">ND90Pr / ATCC 201652</strain>
    </source>
</reference>
<comment type="subcellular location">
    <subcellularLocation>
        <location evidence="1">Membrane</location>
        <topology evidence="1">Multi-pass membrane protein</topology>
    </subcellularLocation>
</comment>
<accession>M2SRQ7</accession>
<dbReference type="InterPro" id="IPR052337">
    <property type="entry name" value="SAT4-like"/>
</dbReference>
<evidence type="ECO:0000313" key="10">
    <source>
        <dbReference type="Proteomes" id="UP000016934"/>
    </source>
</evidence>
<feature type="region of interest" description="Disordered" evidence="6">
    <location>
        <begin position="355"/>
        <end position="374"/>
    </location>
</feature>
<sequence>MDQLTADQLAALAREDKGPLTKSIVIAFTVLSYMAVSLRLFARMRYIGLQLGWEDYTIVVSLATATVASVFQVLQADAGNGKHAIFIEFPEGFRPILKYLFWSIIFYNISLTFTKMSILFQYSRIFTVRKMRIPLHIVMAMCIAWGVTTVIIAVYTCEPIPAKEGEPKQSSCVEGPIIWFINAAINILTDLLVAFLPVKVIWNLQIAKRPKIALIIILTIGWFVCVVSILRLHALAILVANLRDTTYYSAPVAYWSSIEMNLAIVCASLPALKPLMVKILPGFSSRGGSNSYGLGTDGLGKSKSMTHGIRSTARRAGADDIELGSSSHVVRPDKSSDDDILGKNIYVSRHFEQHYDDSSRVSDSESQKDLVVRH</sequence>
<dbReference type="KEGG" id="bsc:COCSADRAFT_41328"/>
<dbReference type="PANTHER" id="PTHR33048">
    <property type="entry name" value="PTH11-LIKE INTEGRAL MEMBRANE PROTEIN (AFU_ORTHOLOGUE AFUA_5G11245)"/>
    <property type="match status" value="1"/>
</dbReference>
<dbReference type="GeneID" id="19139967"/>
<name>M2SRQ7_COCSN</name>
<evidence type="ECO:0000256" key="2">
    <source>
        <dbReference type="ARBA" id="ARBA00022692"/>
    </source>
</evidence>
<comment type="similarity">
    <text evidence="5">Belongs to the SAT4 family.</text>
</comment>
<feature type="domain" description="Rhodopsin" evidence="8">
    <location>
        <begin position="38"/>
        <end position="277"/>
    </location>
</feature>
<dbReference type="AlphaFoldDB" id="M2SRQ7"/>
<evidence type="ECO:0000256" key="4">
    <source>
        <dbReference type="ARBA" id="ARBA00023136"/>
    </source>
</evidence>
<organism evidence="9 10">
    <name type="scientific">Cochliobolus sativus (strain ND90Pr / ATCC 201652)</name>
    <name type="common">Common root rot and spot blotch fungus</name>
    <name type="synonym">Bipolaris sorokiniana</name>
    <dbReference type="NCBI Taxonomy" id="665912"/>
    <lineage>
        <taxon>Eukaryota</taxon>
        <taxon>Fungi</taxon>
        <taxon>Dikarya</taxon>
        <taxon>Ascomycota</taxon>
        <taxon>Pezizomycotina</taxon>
        <taxon>Dothideomycetes</taxon>
        <taxon>Pleosporomycetidae</taxon>
        <taxon>Pleosporales</taxon>
        <taxon>Pleosporineae</taxon>
        <taxon>Pleosporaceae</taxon>
        <taxon>Bipolaris</taxon>
    </lineage>
</organism>
<feature type="transmembrane region" description="Helical" evidence="7">
    <location>
        <begin position="176"/>
        <end position="202"/>
    </location>
</feature>
<dbReference type="eggNOG" id="ENOG502SHQF">
    <property type="taxonomic scope" value="Eukaryota"/>
</dbReference>
<reference evidence="10" key="2">
    <citation type="journal article" date="2013" name="PLoS Genet.">
        <title>Comparative genome structure, secondary metabolite, and effector coding capacity across Cochliobolus pathogens.</title>
        <authorList>
            <person name="Condon B.J."/>
            <person name="Leng Y."/>
            <person name="Wu D."/>
            <person name="Bushley K.E."/>
            <person name="Ohm R.A."/>
            <person name="Otillar R."/>
            <person name="Martin J."/>
            <person name="Schackwitz W."/>
            <person name="Grimwood J."/>
            <person name="MohdZainudin N."/>
            <person name="Xue C."/>
            <person name="Wang R."/>
            <person name="Manning V.A."/>
            <person name="Dhillon B."/>
            <person name="Tu Z.J."/>
            <person name="Steffenson B.J."/>
            <person name="Salamov A."/>
            <person name="Sun H."/>
            <person name="Lowry S."/>
            <person name="LaButti K."/>
            <person name="Han J."/>
            <person name="Copeland A."/>
            <person name="Lindquist E."/>
            <person name="Barry K."/>
            <person name="Schmutz J."/>
            <person name="Baker S.E."/>
            <person name="Ciuffetti L.M."/>
            <person name="Grigoriev I.V."/>
            <person name="Zhong S."/>
            <person name="Turgeon B.G."/>
        </authorList>
    </citation>
    <scope>NUCLEOTIDE SEQUENCE [LARGE SCALE GENOMIC DNA]</scope>
    <source>
        <strain evidence="10">ND90Pr / ATCC 201652</strain>
    </source>
</reference>
<evidence type="ECO:0000256" key="3">
    <source>
        <dbReference type="ARBA" id="ARBA00022989"/>
    </source>
</evidence>
<evidence type="ECO:0000259" key="8">
    <source>
        <dbReference type="Pfam" id="PF20684"/>
    </source>
</evidence>
<gene>
    <name evidence="9" type="ORF">COCSADRAFT_41328</name>
</gene>
<keyword evidence="10" id="KW-1185">Reference proteome</keyword>
<feature type="transmembrane region" description="Helical" evidence="7">
    <location>
        <begin position="96"/>
        <end position="114"/>
    </location>
</feature>
<proteinExistence type="inferred from homology"/>
<feature type="transmembrane region" description="Helical" evidence="7">
    <location>
        <begin position="20"/>
        <end position="41"/>
    </location>
</feature>
<keyword evidence="4 7" id="KW-0472">Membrane</keyword>
<evidence type="ECO:0000256" key="6">
    <source>
        <dbReference type="SAM" id="MobiDB-lite"/>
    </source>
</evidence>
<feature type="transmembrane region" description="Helical" evidence="7">
    <location>
        <begin position="214"/>
        <end position="240"/>
    </location>
</feature>
<dbReference type="HOGENOM" id="CLU_028200_0_2_1"/>
<evidence type="ECO:0000256" key="1">
    <source>
        <dbReference type="ARBA" id="ARBA00004141"/>
    </source>
</evidence>
<protein>
    <recommendedName>
        <fullName evidence="8">Rhodopsin domain-containing protein</fullName>
    </recommendedName>
</protein>
<evidence type="ECO:0000313" key="9">
    <source>
        <dbReference type="EMBL" id="EMD59487.1"/>
    </source>
</evidence>
<dbReference type="RefSeq" id="XP_007704909.1">
    <property type="nucleotide sequence ID" value="XM_007706719.1"/>
</dbReference>
<feature type="transmembrane region" description="Helical" evidence="7">
    <location>
        <begin position="53"/>
        <end position="76"/>
    </location>
</feature>
<evidence type="ECO:0000256" key="7">
    <source>
        <dbReference type="SAM" id="Phobius"/>
    </source>
</evidence>
<keyword evidence="2 7" id="KW-0812">Transmembrane</keyword>
<dbReference type="InterPro" id="IPR049326">
    <property type="entry name" value="Rhodopsin_dom_fungi"/>
</dbReference>